<evidence type="ECO:0000259" key="2">
    <source>
        <dbReference type="Pfam" id="PF01471"/>
    </source>
</evidence>
<dbReference type="PANTHER" id="PTHR41533">
    <property type="entry name" value="L,D-TRANSPEPTIDASE HI_1667-RELATED"/>
    <property type="match status" value="1"/>
</dbReference>
<feature type="domain" description="Peptidoglycan binding-like" evidence="2">
    <location>
        <begin position="111"/>
        <end position="167"/>
    </location>
</feature>
<feature type="domain" description="Peptidoglycan binding-like" evidence="2">
    <location>
        <begin position="202"/>
        <end position="258"/>
    </location>
</feature>
<keyword evidence="1" id="KW-0732">Signal</keyword>
<dbReference type="InterPro" id="IPR036365">
    <property type="entry name" value="PGBD-like_sf"/>
</dbReference>
<dbReference type="InterPro" id="IPR002477">
    <property type="entry name" value="Peptidoglycan-bd-like"/>
</dbReference>
<dbReference type="Pfam" id="PF01471">
    <property type="entry name" value="PG_binding_1"/>
    <property type="match status" value="4"/>
</dbReference>
<dbReference type="PANTHER" id="PTHR41533:SF1">
    <property type="entry name" value="L,D-TRANSPEPTIDASE YCBB-RELATED"/>
    <property type="match status" value="1"/>
</dbReference>
<proteinExistence type="predicted"/>
<dbReference type="EMBL" id="JAHHHV010000079">
    <property type="protein sequence ID" value="MBW4467683.1"/>
    <property type="molecule type" value="Genomic_DNA"/>
</dbReference>
<dbReference type="Gene3D" id="1.10.101.10">
    <property type="entry name" value="PGBD-like superfamily/PGBD"/>
    <property type="match status" value="4"/>
</dbReference>
<dbReference type="AlphaFoldDB" id="A0A951U6C0"/>
<dbReference type="SUPFAM" id="SSF47090">
    <property type="entry name" value="PGBD-like"/>
    <property type="match status" value="4"/>
</dbReference>
<reference evidence="3" key="1">
    <citation type="submission" date="2021-05" db="EMBL/GenBank/DDBJ databases">
        <authorList>
            <person name="Pietrasiak N."/>
            <person name="Ward R."/>
            <person name="Stajich J.E."/>
            <person name="Kurbessoian T."/>
        </authorList>
    </citation>
    <scope>NUCLEOTIDE SEQUENCE</scope>
    <source>
        <strain evidence="3">GSE-TBD4-15B</strain>
    </source>
</reference>
<reference evidence="3" key="2">
    <citation type="journal article" date="2022" name="Microbiol. Resour. Announc.">
        <title>Metagenome Sequencing to Explore Phylogenomics of Terrestrial Cyanobacteria.</title>
        <authorList>
            <person name="Ward R.D."/>
            <person name="Stajich J.E."/>
            <person name="Johansen J.R."/>
            <person name="Huntemann M."/>
            <person name="Clum A."/>
            <person name="Foster B."/>
            <person name="Foster B."/>
            <person name="Roux S."/>
            <person name="Palaniappan K."/>
            <person name="Varghese N."/>
            <person name="Mukherjee S."/>
            <person name="Reddy T.B.K."/>
            <person name="Daum C."/>
            <person name="Copeland A."/>
            <person name="Chen I.A."/>
            <person name="Ivanova N.N."/>
            <person name="Kyrpides N.C."/>
            <person name="Shapiro N."/>
            <person name="Eloe-Fadrosh E.A."/>
            <person name="Pietrasiak N."/>
        </authorList>
    </citation>
    <scope>NUCLEOTIDE SEQUENCE</scope>
    <source>
        <strain evidence="3">GSE-TBD4-15B</strain>
    </source>
</reference>
<sequence length="380" mass="38428">MTQTSKSSLLGLLAATLALGQPLAAQAQSYPSDLIQPSDQGGSVAELQENLARLGYYRAGVTGNFDTATQAAVLQFQQANGLAADGIVGAETQAALNGEARAADPGGAASTGGEVSALQQQLVQLGYYNGAVNGVFDDATQAAIMRFQRDRGLAVDGIVGSATESALYQAPAQSAGETTETTYTSATPAATPADGLLQLGDTGSEVSDLQSRLQALGYYDGPISGSFGEQTEVALTAFQQSQGLTADGIAGPQVESALASAAIPAASPVVAPAAIPQTAVAPAVVPAPMALPAAAVQVPALPPAIPEAAMTPTQPSVQPSYQSPSLPGEGGRFSVIELQRRLQLNGFEPAEITGEYDFATQNAINQAQQSYGLSGADFGN</sequence>
<dbReference type="InterPro" id="IPR052905">
    <property type="entry name" value="LD-transpeptidase_YkuD-like"/>
</dbReference>
<evidence type="ECO:0000256" key="1">
    <source>
        <dbReference type="SAM" id="SignalP"/>
    </source>
</evidence>
<evidence type="ECO:0000313" key="3">
    <source>
        <dbReference type="EMBL" id="MBW4467683.1"/>
    </source>
</evidence>
<gene>
    <name evidence="3" type="ORF">KME07_19830</name>
</gene>
<feature type="domain" description="Peptidoglycan binding-like" evidence="2">
    <location>
        <begin position="335"/>
        <end position="374"/>
    </location>
</feature>
<feature type="signal peptide" evidence="1">
    <location>
        <begin position="1"/>
        <end position="27"/>
    </location>
</feature>
<feature type="domain" description="Peptidoglycan binding-like" evidence="2">
    <location>
        <begin position="41"/>
        <end position="96"/>
    </location>
</feature>
<dbReference type="InterPro" id="IPR036366">
    <property type="entry name" value="PGBDSf"/>
</dbReference>
<feature type="chain" id="PRO_5037889175" evidence="1">
    <location>
        <begin position="28"/>
        <end position="380"/>
    </location>
</feature>
<protein>
    <submittedName>
        <fullName evidence="3">Peptidoglycan-binding protein</fullName>
    </submittedName>
</protein>
<evidence type="ECO:0000313" key="4">
    <source>
        <dbReference type="Proteomes" id="UP000707356"/>
    </source>
</evidence>
<dbReference type="Proteomes" id="UP000707356">
    <property type="component" value="Unassembled WGS sequence"/>
</dbReference>
<organism evidence="3 4">
    <name type="scientific">Pegethrix bostrychoides GSE-TBD4-15B</name>
    <dbReference type="NCBI Taxonomy" id="2839662"/>
    <lineage>
        <taxon>Bacteria</taxon>
        <taxon>Bacillati</taxon>
        <taxon>Cyanobacteriota</taxon>
        <taxon>Cyanophyceae</taxon>
        <taxon>Oculatellales</taxon>
        <taxon>Oculatellaceae</taxon>
        <taxon>Pegethrix</taxon>
    </lineage>
</organism>
<accession>A0A951U6C0</accession>
<comment type="caution">
    <text evidence="3">The sequence shown here is derived from an EMBL/GenBank/DDBJ whole genome shotgun (WGS) entry which is preliminary data.</text>
</comment>
<name>A0A951U6C0_9CYAN</name>